<feature type="region of interest" description="Disordered" evidence="1">
    <location>
        <begin position="39"/>
        <end position="60"/>
    </location>
</feature>
<organism evidence="3 4">
    <name type="scientific">Colletotrichum chrysophilum</name>
    <dbReference type="NCBI Taxonomy" id="1836956"/>
    <lineage>
        <taxon>Eukaryota</taxon>
        <taxon>Fungi</taxon>
        <taxon>Dikarya</taxon>
        <taxon>Ascomycota</taxon>
        <taxon>Pezizomycotina</taxon>
        <taxon>Sordariomycetes</taxon>
        <taxon>Hypocreomycetidae</taxon>
        <taxon>Glomerellales</taxon>
        <taxon>Glomerellaceae</taxon>
        <taxon>Colletotrichum</taxon>
        <taxon>Colletotrichum gloeosporioides species complex</taxon>
    </lineage>
</organism>
<dbReference type="Proteomes" id="UP001243330">
    <property type="component" value="Unassembled WGS sequence"/>
</dbReference>
<accession>A0AAD9AD18</accession>
<feature type="compositionally biased region" description="Polar residues" evidence="1">
    <location>
        <begin position="39"/>
        <end position="50"/>
    </location>
</feature>
<gene>
    <name evidence="3" type="ORF">CCHR01_11469</name>
</gene>
<dbReference type="AlphaFoldDB" id="A0AAD9AD18"/>
<keyword evidence="2" id="KW-0732">Signal</keyword>
<proteinExistence type="predicted"/>
<name>A0AAD9AD18_9PEZI</name>
<keyword evidence="4" id="KW-1185">Reference proteome</keyword>
<evidence type="ECO:0000256" key="1">
    <source>
        <dbReference type="SAM" id="MobiDB-lite"/>
    </source>
</evidence>
<sequence length="160" mass="17363">MASQPASVSLLFAGLHRLVRASLHVSLFFLPWPQLSSFSSPDVPNRSIASSGPPILRRGPSPPIRPMIVAPRHMQTPCSVVLFAFDAELFLLSFDSFFERNGHSACRCSNLFSLSSPWPMALSITLPHAPLNVSIIHTLETTTPLPSSLTITAHPASNSH</sequence>
<protein>
    <submittedName>
        <fullName evidence="3">Uncharacterized protein</fullName>
    </submittedName>
</protein>
<dbReference type="EMBL" id="JAQOWY010000255">
    <property type="protein sequence ID" value="KAK1845921.1"/>
    <property type="molecule type" value="Genomic_DNA"/>
</dbReference>
<feature type="signal peptide" evidence="2">
    <location>
        <begin position="1"/>
        <end position="21"/>
    </location>
</feature>
<comment type="caution">
    <text evidence="3">The sequence shown here is derived from an EMBL/GenBank/DDBJ whole genome shotgun (WGS) entry which is preliminary data.</text>
</comment>
<reference evidence="3" key="1">
    <citation type="submission" date="2023-01" db="EMBL/GenBank/DDBJ databases">
        <title>Colletotrichum chrysophilum M932 genome sequence.</title>
        <authorList>
            <person name="Baroncelli R."/>
        </authorList>
    </citation>
    <scope>NUCLEOTIDE SEQUENCE</scope>
    <source>
        <strain evidence="3">M932</strain>
    </source>
</reference>
<feature type="chain" id="PRO_5041993738" evidence="2">
    <location>
        <begin position="22"/>
        <end position="160"/>
    </location>
</feature>
<evidence type="ECO:0000313" key="3">
    <source>
        <dbReference type="EMBL" id="KAK1845921.1"/>
    </source>
</evidence>
<evidence type="ECO:0000313" key="4">
    <source>
        <dbReference type="Proteomes" id="UP001243330"/>
    </source>
</evidence>
<evidence type="ECO:0000256" key="2">
    <source>
        <dbReference type="SAM" id="SignalP"/>
    </source>
</evidence>